<evidence type="ECO:0000256" key="6">
    <source>
        <dbReference type="ARBA" id="ARBA00023098"/>
    </source>
</evidence>
<dbReference type="SUPFAM" id="SSF54211">
    <property type="entry name" value="Ribosomal protein S5 domain 2-like"/>
    <property type="match status" value="1"/>
</dbReference>
<gene>
    <name evidence="10" type="primary">mvaD</name>
    <name evidence="10" type="ORF">ACFOSU_18855</name>
</gene>
<evidence type="ECO:0000256" key="2">
    <source>
        <dbReference type="ARBA" id="ARBA00012296"/>
    </source>
</evidence>
<dbReference type="NCBIfam" id="TIGR01240">
    <property type="entry name" value="mevDPdecarb"/>
    <property type="match status" value="1"/>
</dbReference>
<organism evidence="10 11">
    <name type="scientific">Salinisphaera aquimarina</name>
    <dbReference type="NCBI Taxonomy" id="2094031"/>
    <lineage>
        <taxon>Bacteria</taxon>
        <taxon>Pseudomonadati</taxon>
        <taxon>Pseudomonadota</taxon>
        <taxon>Gammaproteobacteria</taxon>
        <taxon>Salinisphaerales</taxon>
        <taxon>Salinisphaeraceae</taxon>
        <taxon>Salinisphaera</taxon>
    </lineage>
</organism>
<dbReference type="Pfam" id="PF22700">
    <property type="entry name" value="MVD-like_N"/>
    <property type="match status" value="1"/>
</dbReference>
<feature type="domain" description="Mvd1 C-terminal" evidence="8">
    <location>
        <begin position="179"/>
        <end position="308"/>
    </location>
</feature>
<protein>
    <recommendedName>
        <fullName evidence="2">diphosphomevalonate decarboxylase</fullName>
        <ecNumber evidence="2">4.1.1.33</ecNumber>
    </recommendedName>
</protein>
<keyword evidence="11" id="KW-1185">Reference proteome</keyword>
<dbReference type="Gene3D" id="3.30.70.890">
    <property type="entry name" value="GHMP kinase, C-terminal domain"/>
    <property type="match status" value="1"/>
</dbReference>
<evidence type="ECO:0000256" key="4">
    <source>
        <dbReference type="ARBA" id="ARBA00022741"/>
    </source>
</evidence>
<dbReference type="InterPro" id="IPR014721">
    <property type="entry name" value="Ribsml_uS5_D2-typ_fold_subgr"/>
</dbReference>
<sequence>MSKRPASSTARAHSNIALIKYWGKRDAALNLPAVGSISITLDALYTDTRVTFVPGMARDKVEIGGRGVDAARFTRFLDLIRARTGSAQSARVESWNNFPTGAGLASSASGFAALALAGSRAAGLELSPRDLSILARQGSGSAARSVFGGFAQMHRGSTDDGLDACAEPLLEASEWPLDVVVAITEREAKKVDSSAGMSDLDTRSDYFDAWVSHSEDDLAGMRDAIAARDFSTLGELTEYSCLKMHGLMLSTRPGLLYWNAATVAAMHAVRGLREDGVPVYFTIDAGPQVKALCQPADTARVATALQQVPGVLETRTSALGPAAHLLD</sequence>
<evidence type="ECO:0000313" key="10">
    <source>
        <dbReference type="EMBL" id="MFC3105933.1"/>
    </source>
</evidence>
<dbReference type="PANTHER" id="PTHR10977">
    <property type="entry name" value="DIPHOSPHOMEVALONATE DECARBOXYLASE"/>
    <property type="match status" value="1"/>
</dbReference>
<dbReference type="Gene3D" id="3.30.230.10">
    <property type="match status" value="1"/>
</dbReference>
<evidence type="ECO:0000313" key="11">
    <source>
        <dbReference type="Proteomes" id="UP001595462"/>
    </source>
</evidence>
<evidence type="ECO:0000256" key="7">
    <source>
        <dbReference type="ARBA" id="ARBA00023239"/>
    </source>
</evidence>
<dbReference type="SUPFAM" id="SSF55060">
    <property type="entry name" value="GHMP Kinase, C-terminal domain"/>
    <property type="match status" value="1"/>
</dbReference>
<dbReference type="EMBL" id="JBHRSS010000009">
    <property type="protein sequence ID" value="MFC3105933.1"/>
    <property type="molecule type" value="Genomic_DNA"/>
</dbReference>
<evidence type="ECO:0000259" key="9">
    <source>
        <dbReference type="Pfam" id="PF22700"/>
    </source>
</evidence>
<evidence type="ECO:0000256" key="5">
    <source>
        <dbReference type="ARBA" id="ARBA00022840"/>
    </source>
</evidence>
<accession>A0ABV7ET18</accession>
<dbReference type="Pfam" id="PF18376">
    <property type="entry name" value="MDD_C"/>
    <property type="match status" value="1"/>
</dbReference>
<keyword evidence="5" id="KW-0067">ATP-binding</keyword>
<keyword evidence="3" id="KW-0444">Lipid biosynthesis</keyword>
<name>A0ABV7ET18_9GAMM</name>
<dbReference type="InterPro" id="IPR036554">
    <property type="entry name" value="GHMP_kinase_C_sf"/>
</dbReference>
<dbReference type="PANTHER" id="PTHR10977:SF3">
    <property type="entry name" value="DIPHOSPHOMEVALONATE DECARBOXYLASE"/>
    <property type="match status" value="1"/>
</dbReference>
<keyword evidence="4" id="KW-0547">Nucleotide-binding</keyword>
<evidence type="ECO:0000256" key="3">
    <source>
        <dbReference type="ARBA" id="ARBA00022516"/>
    </source>
</evidence>
<evidence type="ECO:0000259" key="8">
    <source>
        <dbReference type="Pfam" id="PF18376"/>
    </source>
</evidence>
<dbReference type="EC" id="4.1.1.33" evidence="2"/>
<keyword evidence="6" id="KW-0443">Lipid metabolism</keyword>
<dbReference type="InterPro" id="IPR053859">
    <property type="entry name" value="MVD-like_N"/>
</dbReference>
<dbReference type="Proteomes" id="UP001595462">
    <property type="component" value="Unassembled WGS sequence"/>
</dbReference>
<dbReference type="RefSeq" id="WP_380691487.1">
    <property type="nucleotide sequence ID" value="NZ_JBHRSS010000009.1"/>
</dbReference>
<comment type="caution">
    <text evidence="10">The sequence shown here is derived from an EMBL/GenBank/DDBJ whole genome shotgun (WGS) entry which is preliminary data.</text>
</comment>
<comment type="similarity">
    <text evidence="1">Belongs to the diphosphomevalonate decarboxylase family.</text>
</comment>
<reference evidence="11" key="1">
    <citation type="journal article" date="2019" name="Int. J. Syst. Evol. Microbiol.">
        <title>The Global Catalogue of Microorganisms (GCM) 10K type strain sequencing project: providing services to taxonomists for standard genome sequencing and annotation.</title>
        <authorList>
            <consortium name="The Broad Institute Genomics Platform"/>
            <consortium name="The Broad Institute Genome Sequencing Center for Infectious Disease"/>
            <person name="Wu L."/>
            <person name="Ma J."/>
        </authorList>
    </citation>
    <scope>NUCLEOTIDE SEQUENCE [LARGE SCALE GENOMIC DNA]</scope>
    <source>
        <strain evidence="11">KCTC 52640</strain>
    </source>
</reference>
<evidence type="ECO:0000256" key="1">
    <source>
        <dbReference type="ARBA" id="ARBA00008831"/>
    </source>
</evidence>
<dbReference type="InterPro" id="IPR020568">
    <property type="entry name" value="Ribosomal_Su5_D2-typ_SF"/>
</dbReference>
<dbReference type="InterPro" id="IPR029765">
    <property type="entry name" value="Mev_diP_decarb"/>
</dbReference>
<dbReference type="PIRSF" id="PIRSF015950">
    <property type="entry name" value="Mev_P_decrbx"/>
    <property type="match status" value="1"/>
</dbReference>
<dbReference type="InterPro" id="IPR041431">
    <property type="entry name" value="Mvd1_C"/>
</dbReference>
<feature type="domain" description="Diphosphomevalonate decarboxylase-like N-terminal" evidence="9">
    <location>
        <begin position="12"/>
        <end position="159"/>
    </location>
</feature>
<keyword evidence="7 10" id="KW-0456">Lyase</keyword>
<proteinExistence type="inferred from homology"/>
<dbReference type="InterPro" id="IPR005935">
    <property type="entry name" value="Mev_decarb"/>
</dbReference>
<dbReference type="GO" id="GO:0004163">
    <property type="term" value="F:diphosphomevalonate decarboxylase activity"/>
    <property type="evidence" value="ECO:0007669"/>
    <property type="project" value="UniProtKB-EC"/>
</dbReference>